<feature type="compositionally biased region" description="Low complexity" evidence="11">
    <location>
        <begin position="53"/>
        <end position="65"/>
    </location>
</feature>
<dbReference type="InterPro" id="IPR020479">
    <property type="entry name" value="HD_metazoa"/>
</dbReference>
<dbReference type="GO" id="GO:0000981">
    <property type="term" value="F:DNA-binding transcription factor activity, RNA polymerase II-specific"/>
    <property type="evidence" value="ECO:0007669"/>
    <property type="project" value="InterPro"/>
</dbReference>
<dbReference type="InterPro" id="IPR050460">
    <property type="entry name" value="Distal-less_Homeobox_TF"/>
</dbReference>
<keyword evidence="7" id="KW-0804">Transcription</keyword>
<evidence type="ECO:0000313" key="14">
    <source>
        <dbReference type="Proteomes" id="UP000005226"/>
    </source>
</evidence>
<feature type="compositionally biased region" description="Polar residues" evidence="11">
    <location>
        <begin position="222"/>
        <end position="239"/>
    </location>
</feature>
<evidence type="ECO:0000256" key="5">
    <source>
        <dbReference type="ARBA" id="ARBA00023125"/>
    </source>
</evidence>
<feature type="DNA-binding region" description="Homeobox" evidence="9">
    <location>
        <begin position="141"/>
        <end position="200"/>
    </location>
</feature>
<feature type="compositionally biased region" description="Polar residues" evidence="11">
    <location>
        <begin position="21"/>
        <end position="39"/>
    </location>
</feature>
<gene>
    <name evidence="13" type="primary">LOC101068592</name>
</gene>
<keyword evidence="5 9" id="KW-0238">DNA-binding</keyword>
<dbReference type="PRINTS" id="PR00031">
    <property type="entry name" value="HTHREPRESSR"/>
</dbReference>
<dbReference type="GO" id="GO:0051216">
    <property type="term" value="P:cartilage development"/>
    <property type="evidence" value="ECO:0007669"/>
    <property type="project" value="UniProtKB-ARBA"/>
</dbReference>
<dbReference type="SUPFAM" id="SSF46689">
    <property type="entry name" value="Homeodomain-like"/>
    <property type="match status" value="1"/>
</dbReference>
<dbReference type="Proteomes" id="UP000005226">
    <property type="component" value="Chromosome 5"/>
</dbReference>
<dbReference type="GeneTree" id="ENSGT00940000158951"/>
<keyword evidence="8 9" id="KW-0539">Nucleus</keyword>
<keyword evidence="14" id="KW-1185">Reference proteome</keyword>
<dbReference type="InterPro" id="IPR009057">
    <property type="entry name" value="Homeodomain-like_sf"/>
</dbReference>
<dbReference type="Gene3D" id="1.10.10.60">
    <property type="entry name" value="Homeodomain-like"/>
    <property type="match status" value="1"/>
</dbReference>
<dbReference type="SMART" id="SM00389">
    <property type="entry name" value="HOX"/>
    <property type="match status" value="1"/>
</dbReference>
<dbReference type="PROSITE" id="PS00027">
    <property type="entry name" value="HOMEOBOX_1"/>
    <property type="match status" value="1"/>
</dbReference>
<dbReference type="InterPro" id="IPR001356">
    <property type="entry name" value="HD"/>
</dbReference>
<dbReference type="PRINTS" id="PR00024">
    <property type="entry name" value="HOMEOBOX"/>
</dbReference>
<evidence type="ECO:0000256" key="6">
    <source>
        <dbReference type="ARBA" id="ARBA00023155"/>
    </source>
</evidence>
<keyword evidence="6 9" id="KW-0371">Homeobox</keyword>
<dbReference type="FunFam" id="1.10.10.60:FF:000048">
    <property type="entry name" value="Distal-less homeobox 2"/>
    <property type="match status" value="1"/>
</dbReference>
<dbReference type="CDD" id="cd00086">
    <property type="entry name" value="homeodomain"/>
    <property type="match status" value="1"/>
</dbReference>
<dbReference type="GO" id="GO:0000978">
    <property type="term" value="F:RNA polymerase II cis-regulatory region sequence-specific DNA binding"/>
    <property type="evidence" value="ECO:0007669"/>
    <property type="project" value="TreeGrafter"/>
</dbReference>
<keyword evidence="3" id="KW-0217">Developmental protein</keyword>
<feature type="domain" description="Homeobox" evidence="12">
    <location>
        <begin position="139"/>
        <end position="199"/>
    </location>
</feature>
<name>A0A674N6Q7_TAKRU</name>
<feature type="region of interest" description="Disordered" evidence="11">
    <location>
        <begin position="272"/>
        <end position="299"/>
    </location>
</feature>
<dbReference type="InterPro" id="IPR017970">
    <property type="entry name" value="Homeobox_CS"/>
</dbReference>
<evidence type="ECO:0000256" key="8">
    <source>
        <dbReference type="ARBA" id="ARBA00023242"/>
    </source>
</evidence>
<protein>
    <submittedName>
        <fullName evidence="13">Distal-less homeobox 3</fullName>
    </submittedName>
</protein>
<evidence type="ECO:0000313" key="13">
    <source>
        <dbReference type="Ensembl" id="ENSTRUP00000068841.1"/>
    </source>
</evidence>
<reference evidence="13" key="2">
    <citation type="submission" date="2025-08" db="UniProtKB">
        <authorList>
            <consortium name="Ensembl"/>
        </authorList>
    </citation>
    <scope>IDENTIFICATION</scope>
</reference>
<dbReference type="AlphaFoldDB" id="A0A674N6Q7"/>
<comment type="similarity">
    <text evidence="2">Belongs to the distal-less homeobox family.</text>
</comment>
<evidence type="ECO:0000256" key="9">
    <source>
        <dbReference type="PROSITE-ProRule" id="PRU00108"/>
    </source>
</evidence>
<dbReference type="Pfam" id="PF12413">
    <property type="entry name" value="DLL_N"/>
    <property type="match status" value="1"/>
</dbReference>
<evidence type="ECO:0000256" key="11">
    <source>
        <dbReference type="SAM" id="MobiDB-lite"/>
    </source>
</evidence>
<dbReference type="Pfam" id="PF00046">
    <property type="entry name" value="Homeodomain"/>
    <property type="match status" value="1"/>
</dbReference>
<sequence length="299" mass="32980">MNGQSSPAFEDEKPSLHVAGTSISATKNSPTLLETSSTDMGFYSGQGAHHTSQDFFQQQQQQHQQPYSAQHMNPYAYHHYNLNGLGPGGAYSVGKAEYPYPHAGYREHGAFSREAQTALQDDVKEEPDTEVRMVNGKPKKVRKPRTIYSSYQLAVLQRKFQTAQYLALPERAELAAQLGLTQTQVKIWFQNRRSKFKKLYKNGEFPLGDIPLEHSPDASDSMACNSPPSPAVNSMTVPTSRGQATYQSLADSSQVCMGDYSHQNWYQQQSAHLGLPHSGPTHLPPSSAPSAAQSMGAVY</sequence>
<feature type="region of interest" description="Disordered" evidence="11">
    <location>
        <begin position="1"/>
        <end position="67"/>
    </location>
</feature>
<evidence type="ECO:0000256" key="7">
    <source>
        <dbReference type="ARBA" id="ARBA00023163"/>
    </source>
</evidence>
<comment type="subcellular location">
    <subcellularLocation>
        <location evidence="9 10">Nucleus</location>
    </subcellularLocation>
</comment>
<evidence type="ECO:0000256" key="1">
    <source>
        <dbReference type="ARBA" id="ARBA00003263"/>
    </source>
</evidence>
<dbReference type="GO" id="GO:0048703">
    <property type="term" value="P:embryonic viscerocranium morphogenesis"/>
    <property type="evidence" value="ECO:0007669"/>
    <property type="project" value="UniProtKB-ARBA"/>
</dbReference>
<dbReference type="GO" id="GO:0030855">
    <property type="term" value="P:epithelial cell differentiation"/>
    <property type="evidence" value="ECO:0007669"/>
    <property type="project" value="TreeGrafter"/>
</dbReference>
<dbReference type="Ensembl" id="ENSTRUT00000075780.1">
    <property type="protein sequence ID" value="ENSTRUP00000068841.1"/>
    <property type="gene ID" value="ENSTRUG00000032474.1"/>
</dbReference>
<dbReference type="InParanoid" id="A0A674N6Q7"/>
<evidence type="ECO:0000256" key="4">
    <source>
        <dbReference type="ARBA" id="ARBA00023015"/>
    </source>
</evidence>
<dbReference type="PROSITE" id="PS50071">
    <property type="entry name" value="HOMEOBOX_2"/>
    <property type="match status" value="1"/>
</dbReference>
<evidence type="ECO:0000256" key="10">
    <source>
        <dbReference type="RuleBase" id="RU000682"/>
    </source>
</evidence>
<reference evidence="13 14" key="1">
    <citation type="journal article" date="2011" name="Genome Biol. Evol.">
        <title>Integration of the genetic map and genome assembly of fugu facilitates insights into distinct features of genome evolution in teleosts and mammals.</title>
        <authorList>
            <person name="Kai W."/>
            <person name="Kikuchi K."/>
            <person name="Tohari S."/>
            <person name="Chew A.K."/>
            <person name="Tay A."/>
            <person name="Fujiwara A."/>
            <person name="Hosoya S."/>
            <person name="Suetake H."/>
            <person name="Naruse K."/>
            <person name="Brenner S."/>
            <person name="Suzuki Y."/>
            <person name="Venkatesh B."/>
        </authorList>
    </citation>
    <scope>NUCLEOTIDE SEQUENCE [LARGE SCALE GENOMIC DNA]</scope>
</reference>
<reference evidence="13" key="3">
    <citation type="submission" date="2025-09" db="UniProtKB">
        <authorList>
            <consortium name="Ensembl"/>
        </authorList>
    </citation>
    <scope>IDENTIFICATION</scope>
</reference>
<proteinExistence type="inferred from homology"/>
<comment type="function">
    <text evidence="1">Sequence-specific transcription factor which is part of a developmental regulatory system that provides cells with specific positional identities on the anterior-posterior axis.</text>
</comment>
<feature type="region of interest" description="Disordered" evidence="11">
    <location>
        <begin position="216"/>
        <end position="239"/>
    </location>
</feature>
<evidence type="ECO:0000259" key="12">
    <source>
        <dbReference type="PROSITE" id="PS50071"/>
    </source>
</evidence>
<accession>A0A674N6Q7</accession>
<dbReference type="GO" id="GO:0005634">
    <property type="term" value="C:nucleus"/>
    <property type="evidence" value="ECO:0007669"/>
    <property type="project" value="UniProtKB-SubCell"/>
</dbReference>
<evidence type="ECO:0000256" key="2">
    <source>
        <dbReference type="ARBA" id="ARBA00007916"/>
    </source>
</evidence>
<dbReference type="InterPro" id="IPR000047">
    <property type="entry name" value="HTH_motif"/>
</dbReference>
<evidence type="ECO:0000256" key="3">
    <source>
        <dbReference type="ARBA" id="ARBA00022473"/>
    </source>
</evidence>
<keyword evidence="4" id="KW-0805">Transcription regulation</keyword>
<organism evidence="13 14">
    <name type="scientific">Takifugu rubripes</name>
    <name type="common">Japanese pufferfish</name>
    <name type="synonym">Fugu rubripes</name>
    <dbReference type="NCBI Taxonomy" id="31033"/>
    <lineage>
        <taxon>Eukaryota</taxon>
        <taxon>Metazoa</taxon>
        <taxon>Chordata</taxon>
        <taxon>Craniata</taxon>
        <taxon>Vertebrata</taxon>
        <taxon>Euteleostomi</taxon>
        <taxon>Actinopterygii</taxon>
        <taxon>Neopterygii</taxon>
        <taxon>Teleostei</taxon>
        <taxon>Neoteleostei</taxon>
        <taxon>Acanthomorphata</taxon>
        <taxon>Eupercaria</taxon>
        <taxon>Tetraodontiformes</taxon>
        <taxon>Tetradontoidea</taxon>
        <taxon>Tetraodontidae</taxon>
        <taxon>Takifugu</taxon>
    </lineage>
</organism>
<dbReference type="InterPro" id="IPR022135">
    <property type="entry name" value="Distal-less_N"/>
</dbReference>
<dbReference type="PANTHER" id="PTHR24327">
    <property type="entry name" value="HOMEOBOX PROTEIN"/>
    <property type="match status" value="1"/>
</dbReference>
<dbReference type="PANTHER" id="PTHR24327:SF28">
    <property type="entry name" value="HOMEOBOX PROTEIN DLX-3"/>
    <property type="match status" value="1"/>
</dbReference>